<reference evidence="3 4" key="1">
    <citation type="submission" date="2020-09" db="EMBL/GenBank/DDBJ databases">
        <title>TT11 complete genome.</title>
        <authorList>
            <person name="Wu Z."/>
        </authorList>
    </citation>
    <scope>NUCLEOTIDE SEQUENCE [LARGE SCALE GENOMIC DNA]</scope>
    <source>
        <strain evidence="3 4">TT11</strain>
    </source>
</reference>
<dbReference type="GO" id="GO:0004519">
    <property type="term" value="F:endonuclease activity"/>
    <property type="evidence" value="ECO:0007669"/>
    <property type="project" value="UniProtKB-KW"/>
</dbReference>
<keyword evidence="1" id="KW-0732">Signal</keyword>
<dbReference type="PANTHER" id="PTHR14859:SF1">
    <property type="entry name" value="PGAP2-INTERACTING PROTEIN"/>
    <property type="match status" value="1"/>
</dbReference>
<dbReference type="SUPFAM" id="SSF56219">
    <property type="entry name" value="DNase I-like"/>
    <property type="match status" value="1"/>
</dbReference>
<feature type="signal peptide" evidence="1">
    <location>
        <begin position="1"/>
        <end position="22"/>
    </location>
</feature>
<evidence type="ECO:0000259" key="2">
    <source>
        <dbReference type="Pfam" id="PF03372"/>
    </source>
</evidence>
<dbReference type="Proteomes" id="UP000600588">
    <property type="component" value="Unassembled WGS sequence"/>
</dbReference>
<protein>
    <submittedName>
        <fullName evidence="3">Endonuclease/exonuclease/phosphatase family protein</fullName>
    </submittedName>
</protein>
<accession>A0A8J6QAI4</accession>
<dbReference type="Gene3D" id="3.60.10.10">
    <property type="entry name" value="Endonuclease/exonuclease/phosphatase"/>
    <property type="match status" value="1"/>
</dbReference>
<comment type="caution">
    <text evidence="3">The sequence shown here is derived from an EMBL/GenBank/DDBJ whole genome shotgun (WGS) entry which is preliminary data.</text>
</comment>
<evidence type="ECO:0000313" key="3">
    <source>
        <dbReference type="EMBL" id="MBD0831981.1"/>
    </source>
</evidence>
<evidence type="ECO:0000256" key="1">
    <source>
        <dbReference type="SAM" id="SignalP"/>
    </source>
</evidence>
<dbReference type="AlphaFoldDB" id="A0A8J6QAI4"/>
<dbReference type="Pfam" id="PF03372">
    <property type="entry name" value="Exo_endo_phos"/>
    <property type="match status" value="1"/>
</dbReference>
<dbReference type="GO" id="GO:0016020">
    <property type="term" value="C:membrane"/>
    <property type="evidence" value="ECO:0007669"/>
    <property type="project" value="GOC"/>
</dbReference>
<dbReference type="InterPro" id="IPR051916">
    <property type="entry name" value="GPI-anchor_lipid_remodeler"/>
</dbReference>
<dbReference type="EMBL" id="JACVXB010000002">
    <property type="protein sequence ID" value="MBD0831981.1"/>
    <property type="molecule type" value="Genomic_DNA"/>
</dbReference>
<dbReference type="RefSeq" id="WP_188229762.1">
    <property type="nucleotide sequence ID" value="NZ_JACVXB010000002.1"/>
</dbReference>
<keyword evidence="3" id="KW-0255">Endonuclease</keyword>
<proteinExistence type="predicted"/>
<keyword evidence="3" id="KW-0378">Hydrolase</keyword>
<keyword evidence="3" id="KW-0540">Nuclease</keyword>
<keyword evidence="4" id="KW-1185">Reference proteome</keyword>
<sequence length="296" mass="34370">MKHYLINILLVFVINFGCLAQASQSNLKIMTYNIWNGFDWGKDQNRHDNFIKFIKDTNPDVLALQELCGYNEEKLKSDAAQWGHNYVKILKTEGYPVGLTSKRPIKVKALSIEGYWHGMLHCETFGIDFFVVHLSPADCNFRLKEANQIVKSIEMNSIEKYVVLGDFNAHSPMDFQKLNKQTELLKRYSKENNKRYSNLRLGQFDFSVVSKFLAMPLIDICASFVDEKERFTFPTPILIGKYRTDMNDVIKSRERIDYILVSPRLSRFCINSTILNHGVPDQLSDHYPIVAEFEFN</sequence>
<dbReference type="InterPro" id="IPR005135">
    <property type="entry name" value="Endo/exonuclease/phosphatase"/>
</dbReference>
<feature type="domain" description="Endonuclease/exonuclease/phosphatase" evidence="2">
    <location>
        <begin position="30"/>
        <end position="286"/>
    </location>
</feature>
<feature type="chain" id="PRO_5035206639" evidence="1">
    <location>
        <begin position="23"/>
        <end position="296"/>
    </location>
</feature>
<dbReference type="PANTHER" id="PTHR14859">
    <property type="entry name" value="CALCOFLUOR WHITE HYPERSENSITIVE PROTEIN PRECURSOR"/>
    <property type="match status" value="1"/>
</dbReference>
<dbReference type="GO" id="GO:0006506">
    <property type="term" value="P:GPI anchor biosynthetic process"/>
    <property type="evidence" value="ECO:0007669"/>
    <property type="project" value="TreeGrafter"/>
</dbReference>
<gene>
    <name evidence="3" type="ORF">ICJ83_07535</name>
</gene>
<evidence type="ECO:0000313" key="4">
    <source>
        <dbReference type="Proteomes" id="UP000600588"/>
    </source>
</evidence>
<name>A0A8J6QAI4_9FLAO</name>
<organism evidence="3 4">
    <name type="scientific">Aestuariibaculum sediminum</name>
    <dbReference type="NCBI Taxonomy" id="2770637"/>
    <lineage>
        <taxon>Bacteria</taxon>
        <taxon>Pseudomonadati</taxon>
        <taxon>Bacteroidota</taxon>
        <taxon>Flavobacteriia</taxon>
        <taxon>Flavobacteriales</taxon>
        <taxon>Flavobacteriaceae</taxon>
    </lineage>
</organism>
<dbReference type="InterPro" id="IPR036691">
    <property type="entry name" value="Endo/exonu/phosph_ase_sf"/>
</dbReference>